<evidence type="ECO:0000313" key="3">
    <source>
        <dbReference type="Proteomes" id="UP000248326"/>
    </source>
</evidence>
<dbReference type="SMART" id="SM00507">
    <property type="entry name" value="HNHc"/>
    <property type="match status" value="1"/>
</dbReference>
<dbReference type="GO" id="GO:0003676">
    <property type="term" value="F:nucleic acid binding"/>
    <property type="evidence" value="ECO:0007669"/>
    <property type="project" value="InterPro"/>
</dbReference>
<keyword evidence="2" id="KW-0540">Nuclease</keyword>
<accession>A0A318S788</accession>
<keyword evidence="3" id="KW-1185">Reference proteome</keyword>
<dbReference type="EMBL" id="QJSX01000016">
    <property type="protein sequence ID" value="PYE51050.1"/>
    <property type="molecule type" value="Genomic_DNA"/>
</dbReference>
<reference evidence="2 3" key="1">
    <citation type="submission" date="2018-06" db="EMBL/GenBank/DDBJ databases">
        <title>Genomic Encyclopedia of Type Strains, Phase IV (KMG-IV): sequencing the most valuable type-strain genomes for metagenomic binning, comparative biology and taxonomic classification.</title>
        <authorList>
            <person name="Goeker M."/>
        </authorList>
    </citation>
    <scope>NUCLEOTIDE SEQUENCE [LARGE SCALE GENOMIC DNA]</scope>
    <source>
        <strain evidence="2 3">DSM 18048</strain>
    </source>
</reference>
<comment type="caution">
    <text evidence="2">The sequence shown here is derived from an EMBL/GenBank/DDBJ whole genome shotgun (WGS) entry which is preliminary data.</text>
</comment>
<dbReference type="Pfam" id="PF01844">
    <property type="entry name" value="HNH"/>
    <property type="match status" value="1"/>
</dbReference>
<dbReference type="Proteomes" id="UP000248326">
    <property type="component" value="Unassembled WGS sequence"/>
</dbReference>
<evidence type="ECO:0000313" key="2">
    <source>
        <dbReference type="EMBL" id="PYE51050.1"/>
    </source>
</evidence>
<dbReference type="InterPro" id="IPR003615">
    <property type="entry name" value="HNH_nuc"/>
</dbReference>
<dbReference type="GO" id="GO:0004519">
    <property type="term" value="F:endonuclease activity"/>
    <property type="evidence" value="ECO:0007669"/>
    <property type="project" value="UniProtKB-KW"/>
</dbReference>
<keyword evidence="2" id="KW-0255">Endonuclease</keyword>
<proteinExistence type="predicted"/>
<dbReference type="OrthoDB" id="70994at2"/>
<dbReference type="InterPro" id="IPR002711">
    <property type="entry name" value="HNH"/>
</dbReference>
<name>A0A318S788_9DEIO</name>
<protein>
    <submittedName>
        <fullName evidence="2">HNH endonuclease</fullName>
    </submittedName>
</protein>
<organism evidence="2 3">
    <name type="scientific">Deinococcus yavapaiensis KR-236</name>
    <dbReference type="NCBI Taxonomy" id="694435"/>
    <lineage>
        <taxon>Bacteria</taxon>
        <taxon>Thermotogati</taxon>
        <taxon>Deinococcota</taxon>
        <taxon>Deinococci</taxon>
        <taxon>Deinococcales</taxon>
        <taxon>Deinococcaceae</taxon>
        <taxon>Deinococcus</taxon>
    </lineage>
</organism>
<dbReference type="AlphaFoldDB" id="A0A318S788"/>
<dbReference type="Gene3D" id="1.10.30.50">
    <property type="match status" value="1"/>
</dbReference>
<keyword evidence="2" id="KW-0378">Hydrolase</keyword>
<dbReference type="GO" id="GO:0008270">
    <property type="term" value="F:zinc ion binding"/>
    <property type="evidence" value="ECO:0007669"/>
    <property type="project" value="InterPro"/>
</dbReference>
<evidence type="ECO:0000259" key="1">
    <source>
        <dbReference type="SMART" id="SM00507"/>
    </source>
</evidence>
<gene>
    <name evidence="2" type="ORF">DES52_116117</name>
</gene>
<dbReference type="CDD" id="cd00085">
    <property type="entry name" value="HNHc"/>
    <property type="match status" value="1"/>
</dbReference>
<feature type="domain" description="HNH nuclease" evidence="1">
    <location>
        <begin position="42"/>
        <end position="94"/>
    </location>
</feature>
<dbReference type="RefSeq" id="WP_110888257.1">
    <property type="nucleotide sequence ID" value="NZ_QJSX01000016.1"/>
</dbReference>
<sequence length="116" mass="13207">MISKPVSLIERRNNRVYCSECVKHARGRKGFYTDDPKAFSPALRTAIRKRDGHACQACGRTQAEAGTLHVHHIDYDKYNNNPMNLIALCRVCHGQTNFGTESWQARLQAQMTARFV</sequence>